<reference evidence="2" key="1">
    <citation type="journal article" date="2021" name="PeerJ">
        <title>Extensive microbial diversity within the chicken gut microbiome revealed by metagenomics and culture.</title>
        <authorList>
            <person name="Gilroy R."/>
            <person name="Ravi A."/>
            <person name="Getino M."/>
            <person name="Pursley I."/>
            <person name="Horton D.L."/>
            <person name="Alikhan N.F."/>
            <person name="Baker D."/>
            <person name="Gharbi K."/>
            <person name="Hall N."/>
            <person name="Watson M."/>
            <person name="Adriaenssens E.M."/>
            <person name="Foster-Nyarko E."/>
            <person name="Jarju S."/>
            <person name="Secka A."/>
            <person name="Antonio M."/>
            <person name="Oren A."/>
            <person name="Chaudhuri R.R."/>
            <person name="La Ragione R."/>
            <person name="Hildebrand F."/>
            <person name="Pallen M.J."/>
        </authorList>
    </citation>
    <scope>NUCLEOTIDE SEQUENCE</scope>
    <source>
        <strain evidence="2">8470</strain>
    </source>
</reference>
<evidence type="ECO:0000256" key="1">
    <source>
        <dbReference type="SAM" id="MobiDB-lite"/>
    </source>
</evidence>
<evidence type="ECO:0000313" key="3">
    <source>
        <dbReference type="Proteomes" id="UP000784286"/>
    </source>
</evidence>
<name>A0A948X952_9BACT</name>
<feature type="region of interest" description="Disordered" evidence="1">
    <location>
        <begin position="1"/>
        <end position="31"/>
    </location>
</feature>
<dbReference type="AlphaFoldDB" id="A0A948X952"/>
<dbReference type="EMBL" id="JAHLFJ010000108">
    <property type="protein sequence ID" value="MBU3857203.1"/>
    <property type="molecule type" value="Genomic_DNA"/>
</dbReference>
<feature type="compositionally biased region" description="Basic and acidic residues" evidence="1">
    <location>
        <begin position="1"/>
        <end position="11"/>
    </location>
</feature>
<evidence type="ECO:0000313" key="2">
    <source>
        <dbReference type="EMBL" id="MBU3857203.1"/>
    </source>
</evidence>
<proteinExistence type="predicted"/>
<comment type="caution">
    <text evidence="2">The sequence shown here is derived from an EMBL/GenBank/DDBJ whole genome shotgun (WGS) entry which is preliminary data.</text>
</comment>
<accession>A0A948X952</accession>
<gene>
    <name evidence="2" type="ORF">H9928_11805</name>
</gene>
<dbReference type="Proteomes" id="UP000784286">
    <property type="component" value="Unassembled WGS sequence"/>
</dbReference>
<reference evidence="2" key="2">
    <citation type="submission" date="2021-04" db="EMBL/GenBank/DDBJ databases">
        <authorList>
            <person name="Gilroy R."/>
        </authorList>
    </citation>
    <scope>NUCLEOTIDE SEQUENCE</scope>
    <source>
        <strain evidence="2">8470</strain>
    </source>
</reference>
<organism evidence="2 3">
    <name type="scientific">Candidatus Phocaeicola excrementipullorum</name>
    <dbReference type="NCBI Taxonomy" id="2838731"/>
    <lineage>
        <taxon>Bacteria</taxon>
        <taxon>Pseudomonadati</taxon>
        <taxon>Bacteroidota</taxon>
        <taxon>Bacteroidia</taxon>
        <taxon>Bacteroidales</taxon>
        <taxon>Bacteroidaceae</taxon>
        <taxon>Phocaeicola</taxon>
    </lineage>
</organism>
<protein>
    <submittedName>
        <fullName evidence="2">Uncharacterized protein</fullName>
    </submittedName>
</protein>
<sequence>MSRQNETDRTAKRPASPKACFTREGQPQQTGLLKHHRHAFNQSPKDKAIKQQTAILLQKQPDSKMDG</sequence>